<evidence type="ECO:0008006" key="3">
    <source>
        <dbReference type="Google" id="ProtNLM"/>
    </source>
</evidence>
<sequence length="379" mass="39718">MSLPPLTRSQATKSFSARQVPPGVASMAGAWDAGRSVYNLKPKHLTRLRAAAGKACAGVTGEYNINFIGDSITVGSGIGSPYDYGERNWPSQLRKAFLTRGLSAAGEGYVIRHNGGAQKDARFTEVGTWSTESGVPTLVWKTNSGSGATLTYTSTNSGTIVEVIYADTTADFTVSIDGAAPVTITRTNTQVTKVYRVTGLANTTHTVVFGAVTTGGTYFCSVRVRTATALNFNSFAHFGAQASTFGSPTSQPFGTLKCLNDNVPAAATFISLMTNEVAGASPVTAATYKTNLNALIGYLSSPGDIILCAAIPGNVAADYSAHRQALYEIADARDLPVVDFYPRFVDGTTMAANGLLSDTVHPTAPGYFDMAQLVATAIL</sequence>
<evidence type="ECO:0000313" key="2">
    <source>
        <dbReference type="Proteomes" id="UP001197247"/>
    </source>
</evidence>
<comment type="caution">
    <text evidence="1">The sequence shown here is derived from an EMBL/GenBank/DDBJ whole genome shotgun (WGS) entry which is preliminary data.</text>
</comment>
<accession>A0ABS5TL43</accession>
<name>A0ABS5TL43_9ACTN</name>
<dbReference type="Gene3D" id="2.60.120.260">
    <property type="entry name" value="Galactose-binding domain-like"/>
    <property type="match status" value="1"/>
</dbReference>
<dbReference type="EMBL" id="JAHBAY010000010">
    <property type="protein sequence ID" value="MBT0771801.1"/>
    <property type="molecule type" value="Genomic_DNA"/>
</dbReference>
<dbReference type="RefSeq" id="WP_214158172.1">
    <property type="nucleotide sequence ID" value="NZ_JAHBAY010000010.1"/>
</dbReference>
<proteinExistence type="predicted"/>
<reference evidence="1 2" key="1">
    <citation type="submission" date="2021-05" db="EMBL/GenBank/DDBJ databases">
        <title>Kineosporia and Streptomyces sp. nov. two new marine actinobacteria isolated from Coral.</title>
        <authorList>
            <person name="Buangrab K."/>
            <person name="Sutthacheep M."/>
            <person name="Yeemin T."/>
            <person name="Harunari E."/>
            <person name="Igarashi Y."/>
            <person name="Kanchanasin P."/>
            <person name="Tanasupawat S."/>
            <person name="Phongsopitanun W."/>
        </authorList>
    </citation>
    <scope>NUCLEOTIDE SEQUENCE [LARGE SCALE GENOMIC DNA]</scope>
    <source>
        <strain evidence="1 2">J2-2</strain>
    </source>
</reference>
<dbReference type="Proteomes" id="UP001197247">
    <property type="component" value="Unassembled WGS sequence"/>
</dbReference>
<evidence type="ECO:0000313" key="1">
    <source>
        <dbReference type="EMBL" id="MBT0771801.1"/>
    </source>
</evidence>
<keyword evidence="2" id="KW-1185">Reference proteome</keyword>
<gene>
    <name evidence="1" type="ORF">KIH74_22865</name>
</gene>
<dbReference type="SUPFAM" id="SSF52266">
    <property type="entry name" value="SGNH hydrolase"/>
    <property type="match status" value="1"/>
</dbReference>
<organism evidence="1 2">
    <name type="scientific">Kineosporia corallincola</name>
    <dbReference type="NCBI Taxonomy" id="2835133"/>
    <lineage>
        <taxon>Bacteria</taxon>
        <taxon>Bacillati</taxon>
        <taxon>Actinomycetota</taxon>
        <taxon>Actinomycetes</taxon>
        <taxon>Kineosporiales</taxon>
        <taxon>Kineosporiaceae</taxon>
        <taxon>Kineosporia</taxon>
    </lineage>
</organism>
<dbReference type="Gene3D" id="3.40.50.1110">
    <property type="entry name" value="SGNH hydrolase"/>
    <property type="match status" value="1"/>
</dbReference>
<dbReference type="InterPro" id="IPR036514">
    <property type="entry name" value="SGNH_hydro_sf"/>
</dbReference>
<protein>
    <recommendedName>
        <fullName evidence="3">SGNH/GDSL hydrolase family protein</fullName>
    </recommendedName>
</protein>